<name>A0A938BNM6_UNCW3</name>
<dbReference type="InterPro" id="IPR006058">
    <property type="entry name" value="2Fe2S_fd_BS"/>
</dbReference>
<evidence type="ECO:0000256" key="1">
    <source>
        <dbReference type="ARBA" id="ARBA00023002"/>
    </source>
</evidence>
<accession>A0A938BNM6</accession>
<dbReference type="InterPro" id="IPR036010">
    <property type="entry name" value="2Fe-2S_ferredoxin-like_sf"/>
</dbReference>
<reference evidence="2" key="1">
    <citation type="submission" date="2019-03" db="EMBL/GenBank/DDBJ databases">
        <title>Lake Tanganyika Metagenome-Assembled Genomes (MAGs).</title>
        <authorList>
            <person name="Tran P."/>
        </authorList>
    </citation>
    <scope>NUCLEOTIDE SEQUENCE</scope>
    <source>
        <strain evidence="2">K_DeepCast_150m_m2_040</strain>
    </source>
</reference>
<keyword evidence="1" id="KW-0560">Oxidoreductase</keyword>
<dbReference type="SUPFAM" id="SSF54292">
    <property type="entry name" value="2Fe-2S ferredoxin-like"/>
    <property type="match status" value="1"/>
</dbReference>
<evidence type="ECO:0000313" key="2">
    <source>
        <dbReference type="EMBL" id="MBM3330311.1"/>
    </source>
</evidence>
<dbReference type="EMBL" id="VGIR01000001">
    <property type="protein sequence ID" value="MBM3330311.1"/>
    <property type="molecule type" value="Genomic_DNA"/>
</dbReference>
<comment type="caution">
    <text evidence="2">The sequence shown here is derived from an EMBL/GenBank/DDBJ whole genome shotgun (WGS) entry which is preliminary data.</text>
</comment>
<organism evidence="2 3">
    <name type="scientific">candidate division WOR-3 bacterium</name>
    <dbReference type="NCBI Taxonomy" id="2052148"/>
    <lineage>
        <taxon>Bacteria</taxon>
        <taxon>Bacteria division WOR-3</taxon>
    </lineage>
</organism>
<dbReference type="GO" id="GO:0016491">
    <property type="term" value="F:oxidoreductase activity"/>
    <property type="evidence" value="ECO:0007669"/>
    <property type="project" value="UniProtKB-KW"/>
</dbReference>
<dbReference type="PROSITE" id="PS00197">
    <property type="entry name" value="2FE2S_FER_1"/>
    <property type="match status" value="1"/>
</dbReference>
<dbReference type="Proteomes" id="UP000779900">
    <property type="component" value="Unassembled WGS sequence"/>
</dbReference>
<protein>
    <submittedName>
        <fullName evidence="2">(2Fe-2S)-binding protein</fullName>
    </submittedName>
</protein>
<sequence length="109" mass="12044">MTNAESRGSRISRHPILTFEDKGPVKFFFEGRPLQGRRGETVAAALAANGIRLFRHAEKTERARGFFCAVGKCASCLMIVDGQPNTMVCMEPLHEGANVERQRGRGKLP</sequence>
<dbReference type="AlphaFoldDB" id="A0A938BNM6"/>
<evidence type="ECO:0000313" key="3">
    <source>
        <dbReference type="Proteomes" id="UP000779900"/>
    </source>
</evidence>
<dbReference type="GO" id="GO:0051537">
    <property type="term" value="F:2 iron, 2 sulfur cluster binding"/>
    <property type="evidence" value="ECO:0007669"/>
    <property type="project" value="InterPro"/>
</dbReference>
<dbReference type="InterPro" id="IPR042204">
    <property type="entry name" value="2Fe-2S-bd_N"/>
</dbReference>
<dbReference type="Gene3D" id="3.10.20.440">
    <property type="entry name" value="2Fe-2S iron-sulphur cluster binding domain, sarcosine oxidase, alpha subunit, N-terminal domain"/>
    <property type="match status" value="1"/>
</dbReference>
<dbReference type="Pfam" id="PF13510">
    <property type="entry name" value="Fer2_4"/>
    <property type="match status" value="1"/>
</dbReference>
<gene>
    <name evidence="2" type="ORF">FJY68_00500</name>
</gene>
<proteinExistence type="predicted"/>